<dbReference type="InterPro" id="IPR017926">
    <property type="entry name" value="GATASE"/>
</dbReference>
<name>A0A128EFQ4_9BACT</name>
<feature type="active site" description="Nucleophile" evidence="8">
    <location>
        <position position="271"/>
    </location>
</feature>
<feature type="active site" evidence="8">
    <location>
        <position position="356"/>
    </location>
</feature>
<evidence type="ECO:0000256" key="4">
    <source>
        <dbReference type="ARBA" id="ARBA00022741"/>
    </source>
</evidence>
<gene>
    <name evidence="8 10" type="primary">carA</name>
    <name evidence="10" type="ORF">ERS672216_01040</name>
</gene>
<evidence type="ECO:0000256" key="8">
    <source>
        <dbReference type="HAMAP-Rule" id="MF_01209"/>
    </source>
</evidence>
<dbReference type="GO" id="GO:0004359">
    <property type="term" value="F:glutaminase activity"/>
    <property type="evidence" value="ECO:0007669"/>
    <property type="project" value="RHEA"/>
</dbReference>
<dbReference type="SMART" id="SM01097">
    <property type="entry name" value="CPSase_sm_chain"/>
    <property type="match status" value="1"/>
</dbReference>
<dbReference type="SUPFAM" id="SSF52021">
    <property type="entry name" value="Carbamoyl phosphate synthetase, small subunit N-terminal domain"/>
    <property type="match status" value="1"/>
</dbReference>
<reference evidence="10 11" key="1">
    <citation type="submission" date="2016-02" db="EMBL/GenBank/DDBJ databases">
        <authorList>
            <consortium name="Pathogen Informatics"/>
        </authorList>
    </citation>
    <scope>NUCLEOTIDE SEQUENCE [LARGE SCALE GENOMIC DNA]</scope>
    <source>
        <strain evidence="10 11">RC20</strain>
    </source>
</reference>
<evidence type="ECO:0000256" key="6">
    <source>
        <dbReference type="ARBA" id="ARBA00022962"/>
    </source>
</evidence>
<dbReference type="InterPro" id="IPR050472">
    <property type="entry name" value="Anth_synth/Amidotransfase"/>
</dbReference>
<evidence type="ECO:0000256" key="5">
    <source>
        <dbReference type="ARBA" id="ARBA00022840"/>
    </source>
</evidence>
<dbReference type="PRINTS" id="PR00097">
    <property type="entry name" value="ANTSNTHASEII"/>
</dbReference>
<dbReference type="GO" id="GO:0004088">
    <property type="term" value="F:carbamoyl-phosphate synthase (glutamine-hydrolyzing) activity"/>
    <property type="evidence" value="ECO:0007669"/>
    <property type="project" value="UniProtKB-UniRule"/>
</dbReference>
<keyword evidence="8" id="KW-0055">Arginine biosynthesis</keyword>
<keyword evidence="6 8" id="KW-0315">Glutamine amidotransferase</keyword>
<keyword evidence="11" id="KW-1185">Reference proteome</keyword>
<dbReference type="Pfam" id="PF00117">
    <property type="entry name" value="GATase"/>
    <property type="match status" value="1"/>
</dbReference>
<feature type="binding site" evidence="8">
    <location>
        <position position="245"/>
    </location>
    <ligand>
        <name>L-glutamine</name>
        <dbReference type="ChEBI" id="CHEBI:58359"/>
    </ligand>
</feature>
<dbReference type="EMBL" id="FIZP01000004">
    <property type="protein sequence ID" value="CZE47740.1"/>
    <property type="molecule type" value="Genomic_DNA"/>
</dbReference>
<dbReference type="AlphaFoldDB" id="A0A128EFQ4"/>
<keyword evidence="8" id="KW-0028">Amino-acid biosynthesis</keyword>
<comment type="function">
    <text evidence="8">Small subunit of the glutamine-dependent carbamoyl phosphate synthetase (CPSase). CPSase catalyzes the formation of carbamoyl phosphate from the ammonia moiety of glutamine, carbonate, and phosphate donated by ATP, constituting the first step of 2 biosynthetic pathways, one leading to arginine and/or urea and the other to pyrimidine nucleotides. The small subunit (glutamine amidotransferase) binds and cleaves glutamine to supply the large subunit with the substrate ammonia.</text>
</comment>
<evidence type="ECO:0000256" key="2">
    <source>
        <dbReference type="ARBA" id="ARBA00007800"/>
    </source>
</evidence>
<dbReference type="NCBIfam" id="TIGR01368">
    <property type="entry name" value="CPSaseIIsmall"/>
    <property type="match status" value="1"/>
</dbReference>
<dbReference type="GO" id="GO:0044205">
    <property type="term" value="P:'de novo' UMP biosynthetic process"/>
    <property type="evidence" value="ECO:0007669"/>
    <property type="project" value="UniProtKB-UniRule"/>
</dbReference>
<evidence type="ECO:0000313" key="11">
    <source>
        <dbReference type="Proteomes" id="UP000069632"/>
    </source>
</evidence>
<dbReference type="NCBIfam" id="NF009475">
    <property type="entry name" value="PRK12838.1"/>
    <property type="match status" value="1"/>
</dbReference>
<dbReference type="InterPro" id="IPR036480">
    <property type="entry name" value="CarbP_synth_ssu_N_sf"/>
</dbReference>
<dbReference type="GO" id="GO:0005524">
    <property type="term" value="F:ATP binding"/>
    <property type="evidence" value="ECO:0007669"/>
    <property type="project" value="UniProtKB-UniRule"/>
</dbReference>
<dbReference type="Gene3D" id="3.50.30.20">
    <property type="entry name" value="Carbamoyl-phosphate synthase small subunit, N-terminal domain"/>
    <property type="match status" value="1"/>
</dbReference>
<dbReference type="UniPathway" id="UPA00068">
    <property type="reaction ID" value="UER00171"/>
</dbReference>
<feature type="domain" description="Carbamoyl-phosphate synthase small subunit N-terminal" evidence="9">
    <location>
        <begin position="4"/>
        <end position="134"/>
    </location>
</feature>
<dbReference type="PRINTS" id="PR00099">
    <property type="entry name" value="CPSGATASE"/>
</dbReference>
<keyword evidence="4 8" id="KW-0547">Nucleotide-binding</keyword>
<dbReference type="InterPro" id="IPR029062">
    <property type="entry name" value="Class_I_gatase-like"/>
</dbReference>
<evidence type="ECO:0000259" key="9">
    <source>
        <dbReference type="SMART" id="SM01097"/>
    </source>
</evidence>
<dbReference type="GO" id="GO:0006526">
    <property type="term" value="P:L-arginine biosynthetic process"/>
    <property type="evidence" value="ECO:0007669"/>
    <property type="project" value="UniProtKB-UniRule"/>
</dbReference>
<keyword evidence="8" id="KW-0665">Pyrimidine biosynthesis</keyword>
<comment type="caution">
    <text evidence="8">Lacks conserved residue(s) required for the propagation of feature annotation.</text>
</comment>
<sequence length="375" mass="42350">MKSMKAYIYLENGVYLEAKAFGKGGSVFGEMIFNTSMTGYQEIMSDPSYAGQFIVFTMPEIGIVGVNSEDMESRKIHASGAFIRKFNNKPSNFRSQKNLEQFFIEQGKFCVYDIDTRYLTKMLRDEGNLRAFVSTEISDKESLKQALLSSSKIDEVDYVGVVSTKSVYEHKHGSWNPNTLSYSPFKPNGKKVAVIDYGVKKNILNELCEIGLEVTVYPHDTKADFLIDKFKNGEIHGVFLSNGPGEPKMLKNEIEQIKKLLEAKIPMFGICLGHQLLSNAAGFETYRLKFGQHGANHPVQNLQTKSIEVTTQNHNYNVPEEICEICEITHRNLFDGTIEGVRYKNAPAFSVQHHPEASSGPNESKYIFKEFLELL</sequence>
<comment type="catalytic activity">
    <reaction evidence="8">
        <text>L-glutamine + H2O = L-glutamate + NH4(+)</text>
        <dbReference type="Rhea" id="RHEA:15889"/>
        <dbReference type="ChEBI" id="CHEBI:15377"/>
        <dbReference type="ChEBI" id="CHEBI:28938"/>
        <dbReference type="ChEBI" id="CHEBI:29985"/>
        <dbReference type="ChEBI" id="CHEBI:58359"/>
    </reaction>
</comment>
<feature type="binding site" evidence="8">
    <location>
        <position position="275"/>
    </location>
    <ligand>
        <name>L-glutamine</name>
        <dbReference type="ChEBI" id="CHEBI:58359"/>
    </ligand>
</feature>
<dbReference type="CDD" id="cd01744">
    <property type="entry name" value="GATase1_CPSase"/>
    <property type="match status" value="1"/>
</dbReference>
<organism evidence="10 11">
    <name type="scientific">Campylobacter geochelonis</name>
    <dbReference type="NCBI Taxonomy" id="1780362"/>
    <lineage>
        <taxon>Bacteria</taxon>
        <taxon>Pseudomonadati</taxon>
        <taxon>Campylobacterota</taxon>
        <taxon>Epsilonproteobacteria</taxon>
        <taxon>Campylobacterales</taxon>
        <taxon>Campylobacteraceae</taxon>
        <taxon>Campylobacter</taxon>
    </lineage>
</organism>
<comment type="catalytic activity">
    <reaction evidence="7 8">
        <text>hydrogencarbonate + L-glutamine + 2 ATP + H2O = carbamoyl phosphate + L-glutamate + 2 ADP + phosphate + 2 H(+)</text>
        <dbReference type="Rhea" id="RHEA:18633"/>
        <dbReference type="ChEBI" id="CHEBI:15377"/>
        <dbReference type="ChEBI" id="CHEBI:15378"/>
        <dbReference type="ChEBI" id="CHEBI:17544"/>
        <dbReference type="ChEBI" id="CHEBI:29985"/>
        <dbReference type="ChEBI" id="CHEBI:30616"/>
        <dbReference type="ChEBI" id="CHEBI:43474"/>
        <dbReference type="ChEBI" id="CHEBI:58228"/>
        <dbReference type="ChEBI" id="CHEBI:58359"/>
        <dbReference type="ChEBI" id="CHEBI:456216"/>
        <dbReference type="EC" id="6.3.5.5"/>
    </reaction>
</comment>
<dbReference type="PANTHER" id="PTHR43418">
    <property type="entry name" value="MULTIFUNCTIONAL TRYPTOPHAN BIOSYNTHESIS PROTEIN-RELATED"/>
    <property type="match status" value="1"/>
</dbReference>
<dbReference type="InterPro" id="IPR002474">
    <property type="entry name" value="CarbamoylP_synth_ssu_N"/>
</dbReference>
<dbReference type="EC" id="6.3.5.5" evidence="8"/>
<evidence type="ECO:0000256" key="1">
    <source>
        <dbReference type="ARBA" id="ARBA00005077"/>
    </source>
</evidence>
<evidence type="ECO:0000256" key="7">
    <source>
        <dbReference type="ARBA" id="ARBA00048816"/>
    </source>
</evidence>
<keyword evidence="3 8" id="KW-0436">Ligase</keyword>
<feature type="binding site" evidence="8">
    <location>
        <position position="243"/>
    </location>
    <ligand>
        <name>L-glutamine</name>
        <dbReference type="ChEBI" id="CHEBI:58359"/>
    </ligand>
</feature>
<comment type="similarity">
    <text evidence="2 8">Belongs to the CarA family.</text>
</comment>
<dbReference type="Proteomes" id="UP000069632">
    <property type="component" value="Unassembled WGS sequence"/>
</dbReference>
<feature type="binding site" evidence="8">
    <location>
        <position position="48"/>
    </location>
    <ligand>
        <name>L-glutamine</name>
        <dbReference type="ChEBI" id="CHEBI:58359"/>
    </ligand>
</feature>
<comment type="subunit">
    <text evidence="8">Composed of two chains; the small (or glutamine) chain promotes the hydrolysis of glutamine to ammonia, which is used by the large (or ammonia) chain to synthesize carbamoyl phosphate. Tetramer of heterodimers (alpha,beta)4.</text>
</comment>
<feature type="binding site" evidence="8">
    <location>
        <position position="316"/>
    </location>
    <ligand>
        <name>L-glutamine</name>
        <dbReference type="ChEBI" id="CHEBI:58359"/>
    </ligand>
</feature>
<evidence type="ECO:0000313" key="10">
    <source>
        <dbReference type="EMBL" id="CZE47740.1"/>
    </source>
</evidence>
<feature type="region of interest" description="CPSase" evidence="8">
    <location>
        <begin position="1"/>
        <end position="190"/>
    </location>
</feature>
<feature type="active site" evidence="8">
    <location>
        <position position="354"/>
    </location>
</feature>
<feature type="binding site" evidence="8">
    <location>
        <position position="313"/>
    </location>
    <ligand>
        <name>L-glutamine</name>
        <dbReference type="ChEBI" id="CHEBI:58359"/>
    </ligand>
</feature>
<feature type="binding site" evidence="8">
    <location>
        <position position="272"/>
    </location>
    <ligand>
        <name>L-glutamine</name>
        <dbReference type="ChEBI" id="CHEBI:58359"/>
    </ligand>
</feature>
<dbReference type="GO" id="GO:0006207">
    <property type="term" value="P:'de novo' pyrimidine nucleobase biosynthetic process"/>
    <property type="evidence" value="ECO:0007669"/>
    <property type="project" value="InterPro"/>
</dbReference>
<dbReference type="InterPro" id="IPR006274">
    <property type="entry name" value="CarbamoylP_synth_ssu"/>
</dbReference>
<keyword evidence="5 8" id="KW-0067">ATP-binding</keyword>
<dbReference type="PRINTS" id="PR00096">
    <property type="entry name" value="GATASE"/>
</dbReference>
<comment type="pathway">
    <text evidence="8">Pyrimidine metabolism; UMP biosynthesis via de novo pathway; (S)-dihydroorotate from bicarbonate: step 1/3.</text>
</comment>
<dbReference type="UniPathway" id="UPA00070">
    <property type="reaction ID" value="UER00115"/>
</dbReference>
<dbReference type="PROSITE" id="PS51273">
    <property type="entry name" value="GATASE_TYPE_1"/>
    <property type="match status" value="1"/>
</dbReference>
<accession>A0A128EFQ4</accession>
<dbReference type="InterPro" id="IPR035686">
    <property type="entry name" value="CPSase_GATase1"/>
</dbReference>
<dbReference type="Pfam" id="PF00988">
    <property type="entry name" value="CPSase_sm_chain"/>
    <property type="match status" value="1"/>
</dbReference>
<dbReference type="SUPFAM" id="SSF52317">
    <property type="entry name" value="Class I glutamine amidotransferase-like"/>
    <property type="match status" value="1"/>
</dbReference>
<proteinExistence type="inferred from homology"/>
<dbReference type="GO" id="GO:0006541">
    <property type="term" value="P:glutamine metabolic process"/>
    <property type="evidence" value="ECO:0007669"/>
    <property type="project" value="InterPro"/>
</dbReference>
<evidence type="ECO:0000256" key="3">
    <source>
        <dbReference type="ARBA" id="ARBA00022598"/>
    </source>
</evidence>
<dbReference type="Gene3D" id="3.40.50.880">
    <property type="match status" value="1"/>
</dbReference>
<dbReference type="HAMAP" id="MF_01209">
    <property type="entry name" value="CPSase_S_chain"/>
    <property type="match status" value="1"/>
</dbReference>
<protein>
    <recommendedName>
        <fullName evidence="8">Carbamoyl phosphate synthase small chain</fullName>
        <ecNumber evidence="8">6.3.5.5</ecNumber>
    </recommendedName>
    <alternativeName>
        <fullName evidence="8">Carbamoyl phosphate synthetase glutamine chain</fullName>
    </alternativeName>
</protein>
<dbReference type="PANTHER" id="PTHR43418:SF7">
    <property type="entry name" value="CARBAMOYL-PHOSPHATE SYNTHASE SMALL CHAIN"/>
    <property type="match status" value="1"/>
</dbReference>
<comment type="pathway">
    <text evidence="1 8">Amino-acid biosynthesis; L-arginine biosynthesis; carbamoyl phosphate from bicarbonate: step 1/1.</text>
</comment>